<feature type="transmembrane region" description="Helical" evidence="4">
    <location>
        <begin position="214"/>
        <end position="234"/>
    </location>
</feature>
<evidence type="ECO:0000256" key="1">
    <source>
        <dbReference type="ARBA" id="ARBA00023015"/>
    </source>
</evidence>
<dbReference type="InterPro" id="IPR018062">
    <property type="entry name" value="HTH_AraC-typ_CS"/>
</dbReference>
<dbReference type="EMBL" id="VMRJ01000005">
    <property type="protein sequence ID" value="TVT38476.1"/>
    <property type="molecule type" value="Genomic_DNA"/>
</dbReference>
<feature type="transmembrane region" description="Helical" evidence="4">
    <location>
        <begin position="168"/>
        <end position="186"/>
    </location>
</feature>
<dbReference type="AlphaFoldDB" id="A0A558BPN0"/>
<keyword evidence="2" id="KW-0238">DNA-binding</keyword>
<evidence type="ECO:0000256" key="2">
    <source>
        <dbReference type="ARBA" id="ARBA00023125"/>
    </source>
</evidence>
<dbReference type="OrthoDB" id="9799345at2"/>
<accession>A0A558BPN0</accession>
<dbReference type="PROSITE" id="PS01124">
    <property type="entry name" value="HTH_ARAC_FAMILY_2"/>
    <property type="match status" value="1"/>
</dbReference>
<reference evidence="6 7" key="1">
    <citation type="submission" date="2019-07" db="EMBL/GenBank/DDBJ databases">
        <title>Hymenobacter sp. straun FUR1 Genome sequencing and assembly.</title>
        <authorList>
            <person name="Chhetri G."/>
        </authorList>
    </citation>
    <scope>NUCLEOTIDE SEQUENCE [LARGE SCALE GENOMIC DNA]</scope>
    <source>
        <strain evidence="6 7">Fur1</strain>
    </source>
</reference>
<evidence type="ECO:0000259" key="5">
    <source>
        <dbReference type="PROSITE" id="PS01124"/>
    </source>
</evidence>
<organism evidence="6 7">
    <name type="scientific">Hymenobacter setariae</name>
    <dbReference type="NCBI Taxonomy" id="2594794"/>
    <lineage>
        <taxon>Bacteria</taxon>
        <taxon>Pseudomonadati</taxon>
        <taxon>Bacteroidota</taxon>
        <taxon>Cytophagia</taxon>
        <taxon>Cytophagales</taxon>
        <taxon>Hymenobacteraceae</taxon>
        <taxon>Hymenobacter</taxon>
    </lineage>
</organism>
<dbReference type="SUPFAM" id="SSF46689">
    <property type="entry name" value="Homeodomain-like"/>
    <property type="match status" value="1"/>
</dbReference>
<evidence type="ECO:0000313" key="6">
    <source>
        <dbReference type="EMBL" id="TVT38476.1"/>
    </source>
</evidence>
<keyword evidence="4" id="KW-0812">Transmembrane</keyword>
<sequence length="478" mass="53467">MGSVAGHGFDINKKDAGEVDVAQDVHGAGKRLAASTPKLSRMFSCGRLLACTFAPMLFQFGLRSSLLLPFVVPGVVATLWLLLRAWRRNTPPDALLALLLAVPTLGAAQWMLGYAGWYDSHNGYYTFMFYVPWQLNLLLGPGYYLYFRSLTNQEFRLRPRAWLHLLPGLLKIAFYAVAAVHDLLWWHGLRGQPLPYHFGTKGPLTEWLDRPTELLGYLQFGLLPIYGWLVLAGYRRYTRYLDDNFSDAERLRFAGLRQLLVLQVLSWALSLVFEALDVLLGFGYDEAWNYFALRGLLLYGLIVAGVQANYAAATTPLRFEPGGPALKEPIDQATALPIAPEAKEAPLVDLGEGSALPTAAAVLPPELEPWRERLLCLMADEQPWLEPELTLTELAQRLRTNPALLSKVINTGCGQNFNDFVNTYRVHEARRKLADPRFAHYSLVGVALESGFNSKSTFNRVFKKLLGQAPSEVTRPKS</sequence>
<keyword evidence="4" id="KW-0472">Membrane</keyword>
<proteinExistence type="predicted"/>
<dbReference type="PROSITE" id="PS00041">
    <property type="entry name" value="HTH_ARAC_FAMILY_1"/>
    <property type="match status" value="1"/>
</dbReference>
<dbReference type="PANTHER" id="PTHR43280:SF29">
    <property type="entry name" value="ARAC-FAMILY TRANSCRIPTIONAL REGULATOR"/>
    <property type="match status" value="1"/>
</dbReference>
<evidence type="ECO:0000256" key="4">
    <source>
        <dbReference type="SAM" id="Phobius"/>
    </source>
</evidence>
<comment type="caution">
    <text evidence="6">The sequence shown here is derived from an EMBL/GenBank/DDBJ whole genome shotgun (WGS) entry which is preliminary data.</text>
</comment>
<dbReference type="Gene3D" id="1.10.10.60">
    <property type="entry name" value="Homeodomain-like"/>
    <property type="match status" value="2"/>
</dbReference>
<dbReference type="Proteomes" id="UP000317624">
    <property type="component" value="Unassembled WGS sequence"/>
</dbReference>
<dbReference type="Pfam" id="PF12833">
    <property type="entry name" value="HTH_18"/>
    <property type="match status" value="1"/>
</dbReference>
<gene>
    <name evidence="6" type="ORF">FNT36_20005</name>
</gene>
<feature type="transmembrane region" description="Helical" evidence="4">
    <location>
        <begin position="127"/>
        <end position="147"/>
    </location>
</feature>
<dbReference type="GO" id="GO:0043565">
    <property type="term" value="F:sequence-specific DNA binding"/>
    <property type="evidence" value="ECO:0007669"/>
    <property type="project" value="InterPro"/>
</dbReference>
<dbReference type="InterPro" id="IPR018060">
    <property type="entry name" value="HTH_AraC"/>
</dbReference>
<feature type="domain" description="HTH araC/xylS-type" evidence="5">
    <location>
        <begin position="372"/>
        <end position="476"/>
    </location>
</feature>
<evidence type="ECO:0000313" key="7">
    <source>
        <dbReference type="Proteomes" id="UP000317624"/>
    </source>
</evidence>
<feature type="transmembrane region" description="Helical" evidence="4">
    <location>
        <begin position="95"/>
        <end position="115"/>
    </location>
</feature>
<keyword evidence="4" id="KW-1133">Transmembrane helix</keyword>
<dbReference type="SMART" id="SM00342">
    <property type="entry name" value="HTH_ARAC"/>
    <property type="match status" value="1"/>
</dbReference>
<feature type="transmembrane region" description="Helical" evidence="4">
    <location>
        <begin position="259"/>
        <end position="284"/>
    </location>
</feature>
<feature type="transmembrane region" description="Helical" evidence="4">
    <location>
        <begin position="290"/>
        <end position="312"/>
    </location>
</feature>
<dbReference type="InterPro" id="IPR009057">
    <property type="entry name" value="Homeodomain-like_sf"/>
</dbReference>
<keyword evidence="7" id="KW-1185">Reference proteome</keyword>
<feature type="transmembrane region" description="Helical" evidence="4">
    <location>
        <begin position="66"/>
        <end position="83"/>
    </location>
</feature>
<keyword evidence="1" id="KW-0805">Transcription regulation</keyword>
<name>A0A558BPN0_9BACT</name>
<keyword evidence="3" id="KW-0804">Transcription</keyword>
<protein>
    <submittedName>
        <fullName evidence="6">Helix-turn-helix transcriptional regulator</fullName>
    </submittedName>
</protein>
<dbReference type="GO" id="GO:0003700">
    <property type="term" value="F:DNA-binding transcription factor activity"/>
    <property type="evidence" value="ECO:0007669"/>
    <property type="project" value="InterPro"/>
</dbReference>
<evidence type="ECO:0000256" key="3">
    <source>
        <dbReference type="ARBA" id="ARBA00023163"/>
    </source>
</evidence>
<dbReference type="PANTHER" id="PTHR43280">
    <property type="entry name" value="ARAC-FAMILY TRANSCRIPTIONAL REGULATOR"/>
    <property type="match status" value="1"/>
</dbReference>